<evidence type="ECO:0000256" key="2">
    <source>
        <dbReference type="ARBA" id="ARBA00022801"/>
    </source>
</evidence>
<dbReference type="InterPro" id="IPR036279">
    <property type="entry name" value="5-3_exonuclease_C_sf"/>
</dbReference>
<dbReference type="CDD" id="cd09859">
    <property type="entry name" value="PIN_53EXO"/>
    <property type="match status" value="1"/>
</dbReference>
<gene>
    <name evidence="7" type="ORF">G4D64_03055</name>
</gene>
<dbReference type="GO" id="GO:0017108">
    <property type="term" value="F:5'-flap endonuclease activity"/>
    <property type="evidence" value="ECO:0007669"/>
    <property type="project" value="InterPro"/>
</dbReference>
<proteinExistence type="predicted"/>
<dbReference type="InterPro" id="IPR020045">
    <property type="entry name" value="DNA_polI_H3TH"/>
</dbReference>
<dbReference type="GO" id="GO:0008409">
    <property type="term" value="F:5'-3' exonuclease activity"/>
    <property type="evidence" value="ECO:0007669"/>
    <property type="project" value="InterPro"/>
</dbReference>
<evidence type="ECO:0000259" key="6">
    <source>
        <dbReference type="SMART" id="SM00475"/>
    </source>
</evidence>
<dbReference type="InterPro" id="IPR002421">
    <property type="entry name" value="5-3_exonuclease"/>
</dbReference>
<dbReference type="Pfam" id="PF02739">
    <property type="entry name" value="5_3_exonuc_N"/>
    <property type="match status" value="1"/>
</dbReference>
<dbReference type="SUPFAM" id="SSF47807">
    <property type="entry name" value="5' to 3' exonuclease, C-terminal subdomain"/>
    <property type="match status" value="1"/>
</dbReference>
<reference evidence="7 8" key="1">
    <citation type="submission" date="2020-02" db="EMBL/GenBank/DDBJ databases">
        <title>Bacillus aquiflavi sp. nov., isolated from yellow water of strong flavor Chinese baijiu in Yibin region of China.</title>
        <authorList>
            <person name="Xie J."/>
        </authorList>
    </citation>
    <scope>NUCLEOTIDE SEQUENCE [LARGE SCALE GENOMIC DNA]</scope>
    <source>
        <strain evidence="7 8">3H-10</strain>
    </source>
</reference>
<keyword evidence="2" id="KW-0378">Hydrolase</keyword>
<evidence type="ECO:0000256" key="4">
    <source>
        <dbReference type="ARBA" id="ARBA00049957"/>
    </source>
</evidence>
<evidence type="ECO:0000313" key="7">
    <source>
        <dbReference type="EMBL" id="NEY80519.1"/>
    </source>
</evidence>
<dbReference type="GO" id="GO:0033567">
    <property type="term" value="P:DNA replication, Okazaki fragment processing"/>
    <property type="evidence" value="ECO:0007669"/>
    <property type="project" value="InterPro"/>
</dbReference>
<dbReference type="AlphaFoldDB" id="A0A6B3VRB6"/>
<keyword evidence="3" id="KW-0238">DNA-binding</keyword>
<keyword evidence="8" id="KW-1185">Reference proteome</keyword>
<keyword evidence="7" id="KW-0269">Exonuclease</keyword>
<feature type="domain" description="5'-3' exonuclease" evidence="6">
    <location>
        <begin position="4"/>
        <end position="267"/>
    </location>
</feature>
<organism evidence="7 8">
    <name type="scientific">Bacillus aquiflavi</name>
    <dbReference type="NCBI Taxonomy" id="2672567"/>
    <lineage>
        <taxon>Bacteria</taxon>
        <taxon>Bacillati</taxon>
        <taxon>Bacillota</taxon>
        <taxon>Bacilli</taxon>
        <taxon>Bacillales</taxon>
        <taxon>Bacillaceae</taxon>
        <taxon>Bacillus</taxon>
    </lineage>
</organism>
<name>A0A6B3VRB6_9BACI</name>
<sequence length="302" mass="33924">MNSKKPSLMLVDGMALLFRAYFATAVTGQFMFNSRGIPTNGVYGFIKHFMSAVSAFQPSHVAVCWDMGSKTFRTEMYSQYKANRSEPPAELIPQFELAKEVVEAFDIPSIGLKGYEADDCIGTIAHQHRDKAMISILTGDQDILQLIDDDISVILLKKGFANYLVHTKETFMTEKGILPKQLIDVKAFMGDPSDNYPGVKGIGEKTALKLIKEFNNVDGVLQNIDKLTKNQKSKIEAEIEMLYLSRRLAEIKCDVPIQCSLDETEFKFNWKKTFSALAEIEIKGLHRLLNVHKETAALKKAD</sequence>
<dbReference type="PANTHER" id="PTHR42646:SF2">
    <property type="entry name" value="5'-3' EXONUCLEASE FAMILY PROTEIN"/>
    <property type="match status" value="1"/>
</dbReference>
<dbReference type="Proteomes" id="UP000472971">
    <property type="component" value="Unassembled WGS sequence"/>
</dbReference>
<accession>A0A6B3VRB6</accession>
<dbReference type="InterPro" id="IPR008918">
    <property type="entry name" value="HhH2"/>
</dbReference>
<protein>
    <recommendedName>
        <fullName evidence="5">5'-3' exonuclease</fullName>
    </recommendedName>
</protein>
<comment type="caution">
    <text evidence="7">The sequence shown here is derived from an EMBL/GenBank/DDBJ whole genome shotgun (WGS) entry which is preliminary data.</text>
</comment>
<dbReference type="InterPro" id="IPR029060">
    <property type="entry name" value="PIN-like_dom_sf"/>
</dbReference>
<dbReference type="InterPro" id="IPR038969">
    <property type="entry name" value="FEN"/>
</dbReference>
<dbReference type="RefSeq" id="WP_163240002.1">
    <property type="nucleotide sequence ID" value="NZ_JAAIWN010000004.1"/>
</dbReference>
<evidence type="ECO:0000313" key="8">
    <source>
        <dbReference type="Proteomes" id="UP000472971"/>
    </source>
</evidence>
<evidence type="ECO:0000256" key="3">
    <source>
        <dbReference type="ARBA" id="ARBA00023125"/>
    </source>
</evidence>
<dbReference type="GO" id="GO:0003677">
    <property type="term" value="F:DNA binding"/>
    <property type="evidence" value="ECO:0007669"/>
    <property type="project" value="UniProtKB-KW"/>
</dbReference>
<dbReference type="EMBL" id="JAAIWN010000004">
    <property type="protein sequence ID" value="NEY80519.1"/>
    <property type="molecule type" value="Genomic_DNA"/>
</dbReference>
<dbReference type="Gene3D" id="1.10.150.20">
    <property type="entry name" value="5' to 3' exonuclease, C-terminal subdomain"/>
    <property type="match status" value="1"/>
</dbReference>
<dbReference type="PANTHER" id="PTHR42646">
    <property type="entry name" value="FLAP ENDONUCLEASE XNI"/>
    <property type="match status" value="1"/>
</dbReference>
<dbReference type="CDD" id="cd09898">
    <property type="entry name" value="H3TH_53EXO"/>
    <property type="match status" value="1"/>
</dbReference>
<dbReference type="Gene3D" id="3.40.50.1010">
    <property type="entry name" value="5'-nuclease"/>
    <property type="match status" value="1"/>
</dbReference>
<dbReference type="SUPFAM" id="SSF88723">
    <property type="entry name" value="PIN domain-like"/>
    <property type="match status" value="1"/>
</dbReference>
<evidence type="ECO:0000256" key="1">
    <source>
        <dbReference type="ARBA" id="ARBA00022722"/>
    </source>
</evidence>
<dbReference type="SMART" id="SM00475">
    <property type="entry name" value="53EXOc"/>
    <property type="match status" value="1"/>
</dbReference>
<evidence type="ECO:0000256" key="5">
    <source>
        <dbReference type="ARBA" id="ARBA00050026"/>
    </source>
</evidence>
<dbReference type="InterPro" id="IPR020046">
    <property type="entry name" value="5-3_exonucl_a-hlix_arch_N"/>
</dbReference>
<comment type="function">
    <text evidence="4">5'-3' exonuclease acting preferentially on double-stranded DNA.</text>
</comment>
<dbReference type="FunFam" id="1.10.150.20:FF:000003">
    <property type="entry name" value="DNA polymerase I"/>
    <property type="match status" value="1"/>
</dbReference>
<dbReference type="Pfam" id="PF01367">
    <property type="entry name" value="5_3_exonuc"/>
    <property type="match status" value="1"/>
</dbReference>
<keyword evidence="1" id="KW-0540">Nuclease</keyword>
<dbReference type="SMART" id="SM00279">
    <property type="entry name" value="HhH2"/>
    <property type="match status" value="1"/>
</dbReference>